<gene>
    <name evidence="11" type="primary">nadV</name>
    <name evidence="11" type="ordered locus">CHU_2424</name>
</gene>
<dbReference type="InterPro" id="IPR036068">
    <property type="entry name" value="Nicotinate_pribotase-like_C"/>
</dbReference>
<comment type="pathway">
    <text evidence="5">Cofactor biosynthesis; NAD(+) biosynthesis; nicotinamide D-ribonucleotide from 5-phospho-alpha-D-ribose 1-diphosphate and nicotinamide: step 1/1.</text>
</comment>
<evidence type="ECO:0000259" key="9">
    <source>
        <dbReference type="Pfam" id="PF04095"/>
    </source>
</evidence>
<dbReference type="NCBIfam" id="NF006629">
    <property type="entry name" value="PRK09198.1"/>
    <property type="match status" value="1"/>
</dbReference>
<dbReference type="CDD" id="cd01569">
    <property type="entry name" value="PBEF_like"/>
    <property type="match status" value="1"/>
</dbReference>
<dbReference type="SUPFAM" id="SSF51690">
    <property type="entry name" value="Nicotinate/Quinolinate PRTase C-terminal domain-like"/>
    <property type="match status" value="1"/>
</dbReference>
<keyword evidence="2" id="KW-0662">Pyridine nucleotide biosynthesis</keyword>
<evidence type="ECO:0000256" key="6">
    <source>
        <dbReference type="ARBA" id="ARBA00035024"/>
    </source>
</evidence>
<dbReference type="GO" id="GO:0047280">
    <property type="term" value="F:nicotinamide phosphoribosyltransferase activity"/>
    <property type="evidence" value="ECO:0007669"/>
    <property type="project" value="UniProtKB-EC"/>
</dbReference>
<proteinExistence type="inferred from homology"/>
<dbReference type="PIRSF" id="PIRSF005943">
    <property type="entry name" value="NMPRT"/>
    <property type="match status" value="1"/>
</dbReference>
<accession>A0A6N4STH9</accession>
<dbReference type="Gene3D" id="3.20.20.70">
    <property type="entry name" value="Aldolase class I"/>
    <property type="match status" value="1"/>
</dbReference>
<feature type="domain" description="Nicotinamide phosphoribosyltransferase N-terminal" evidence="10">
    <location>
        <begin position="6"/>
        <end position="57"/>
    </location>
</feature>
<name>A0A6N4STH9_CYTH3</name>
<dbReference type="InterPro" id="IPR041529">
    <property type="entry name" value="DUF5598"/>
</dbReference>
<keyword evidence="3" id="KW-0328">Glycosyltransferase</keyword>
<dbReference type="OrthoDB" id="394882at2"/>
<keyword evidence="11" id="KW-0436">Ligase</keyword>
<dbReference type="GO" id="GO:0009435">
    <property type="term" value="P:NAD+ biosynthetic process"/>
    <property type="evidence" value="ECO:0007669"/>
    <property type="project" value="InterPro"/>
</dbReference>
<evidence type="ECO:0000313" key="11">
    <source>
        <dbReference type="EMBL" id="ABG59680.1"/>
    </source>
</evidence>
<dbReference type="PANTHER" id="PTHR43816">
    <property type="entry name" value="NICOTINAMIDE PHOSPHORIBOSYLTRANSFERASE"/>
    <property type="match status" value="1"/>
</dbReference>
<dbReference type="InterPro" id="IPR016471">
    <property type="entry name" value="Nicotinamide_PRibTrfase"/>
</dbReference>
<dbReference type="InterPro" id="IPR041525">
    <property type="entry name" value="N/Namide_PRibTrfase"/>
</dbReference>
<dbReference type="EC" id="2.4.2.12" evidence="6"/>
<dbReference type="Pfam" id="PF04095">
    <property type="entry name" value="NAPRTase"/>
    <property type="match status" value="1"/>
</dbReference>
<feature type="domain" description="Nicotinate/nicotinamide phosphoribosyltransferase" evidence="9">
    <location>
        <begin position="182"/>
        <end position="439"/>
    </location>
</feature>
<dbReference type="InterPro" id="IPR013785">
    <property type="entry name" value="Aldolase_TIM"/>
</dbReference>
<dbReference type="Pfam" id="PF18127">
    <property type="entry name" value="NAMPT_N"/>
    <property type="match status" value="1"/>
</dbReference>
<evidence type="ECO:0000256" key="2">
    <source>
        <dbReference type="ARBA" id="ARBA00022642"/>
    </source>
</evidence>
<dbReference type="AlphaFoldDB" id="A0A6N4STH9"/>
<evidence type="ECO:0000256" key="5">
    <source>
        <dbReference type="ARBA" id="ARBA00035007"/>
    </source>
</evidence>
<dbReference type="GO" id="GO:0016874">
    <property type="term" value="F:ligase activity"/>
    <property type="evidence" value="ECO:0007669"/>
    <property type="project" value="UniProtKB-KW"/>
</dbReference>
<reference evidence="11 12" key="1">
    <citation type="journal article" date="2007" name="Appl. Environ. Microbiol.">
        <title>Genome sequence of the cellulolytic gliding bacterium Cytophaga hutchinsonii.</title>
        <authorList>
            <person name="Xie G."/>
            <person name="Bruce D.C."/>
            <person name="Challacombe J.F."/>
            <person name="Chertkov O."/>
            <person name="Detter J.C."/>
            <person name="Gilna P."/>
            <person name="Han C.S."/>
            <person name="Lucas S."/>
            <person name="Misra M."/>
            <person name="Myers G.L."/>
            <person name="Richardson P."/>
            <person name="Tapia R."/>
            <person name="Thayer N."/>
            <person name="Thompson L.S."/>
            <person name="Brettin T.S."/>
            <person name="Henrissat B."/>
            <person name="Wilson D.B."/>
            <person name="McBride M.J."/>
        </authorList>
    </citation>
    <scope>NUCLEOTIDE SEQUENCE [LARGE SCALE GENOMIC DNA]</scope>
    <source>
        <strain evidence="12">ATCC 33406 / DSM 1761 / CIP 103989 / NBRC 15051 / NCIMB 9469 / D465</strain>
    </source>
</reference>
<evidence type="ECO:0000259" key="10">
    <source>
        <dbReference type="Pfam" id="PF18127"/>
    </source>
</evidence>
<protein>
    <recommendedName>
        <fullName evidence="7">Nicotinamide phosphoribosyltransferase</fullName>
        <ecNumber evidence="6">2.4.2.12</ecNumber>
    </recommendedName>
</protein>
<dbReference type="Proteomes" id="UP000001822">
    <property type="component" value="Chromosome"/>
</dbReference>
<evidence type="ECO:0000256" key="3">
    <source>
        <dbReference type="ARBA" id="ARBA00022676"/>
    </source>
</evidence>
<evidence type="ECO:0000256" key="1">
    <source>
        <dbReference type="ARBA" id="ARBA00010897"/>
    </source>
</evidence>
<evidence type="ECO:0000256" key="4">
    <source>
        <dbReference type="ARBA" id="ARBA00022679"/>
    </source>
</evidence>
<dbReference type="EMBL" id="CP000383">
    <property type="protein sequence ID" value="ABG59680.1"/>
    <property type="molecule type" value="Genomic_DNA"/>
</dbReference>
<dbReference type="PANTHER" id="PTHR43816:SF1">
    <property type="entry name" value="NICOTINAMIDE PHOSPHORIBOSYLTRANSFERASE"/>
    <property type="match status" value="1"/>
</dbReference>
<evidence type="ECO:0000256" key="7">
    <source>
        <dbReference type="ARBA" id="ARBA00035036"/>
    </source>
</evidence>
<sequence>MNYNPLLMTDGYKTSHHKMYPAGTTLVYSNFTPRNVKYMPEQAKQIVVFGTQYTVKYIFDLYNEQFFKRPKAEVCGEAKKYLSSYLNCDYDVSHFEALHDLQYLPIAVKSLKEGSIIDAKIPILTFYNTLPEFYWLPNFLETLISSLLWKPLHSASLAYGYKKLLSEAAKNTDEKNIGFVDFQGHDFSSRGMQHPEAAVSSSLGFLTSFKGTDTIPALEAAAYYYNEKDVAFSVPASEHAVMTAYGREDEIQGFKRLMEQYPTGILSVVSDSFDLWKVCTEFVTTLKEQILARDGKLVIRPDSGDPVDIICGTSEPYGKYEGNWENAPASKGVIELLWNTFGGTVNAQGYKVLDPHIGAIYGDSITLERAQHICARLKAKGFASTNIVLGVGSYSMGYATRDNQGGAVKATYCEVNGIGREIFKDPITDDGTKKSAKGLMKVILENNTYKLIDQVSWAEEKTGELHEIFRDGKLLVNETLSAIRNRLV</sequence>
<evidence type="ECO:0000313" key="12">
    <source>
        <dbReference type="Proteomes" id="UP000001822"/>
    </source>
</evidence>
<organism evidence="11 12">
    <name type="scientific">Cytophaga hutchinsonii (strain ATCC 33406 / DSM 1761 / CIP 103989 / NBRC 15051 / NCIMB 9469 / D465)</name>
    <dbReference type="NCBI Taxonomy" id="269798"/>
    <lineage>
        <taxon>Bacteria</taxon>
        <taxon>Pseudomonadati</taxon>
        <taxon>Bacteroidota</taxon>
        <taxon>Cytophagia</taxon>
        <taxon>Cytophagales</taxon>
        <taxon>Cytophagaceae</taxon>
        <taxon>Cytophaga</taxon>
    </lineage>
</organism>
<evidence type="ECO:0000256" key="8">
    <source>
        <dbReference type="ARBA" id="ARBA00047835"/>
    </source>
</evidence>
<comment type="similarity">
    <text evidence="1">Belongs to the NAPRTase family.</text>
</comment>
<dbReference type="RefSeq" id="WP_011585794.1">
    <property type="nucleotide sequence ID" value="NC_008255.1"/>
</dbReference>
<keyword evidence="4 11" id="KW-0808">Transferase</keyword>
<dbReference type="KEGG" id="chu:CHU_2424"/>
<keyword evidence="12" id="KW-1185">Reference proteome</keyword>
<comment type="catalytic activity">
    <reaction evidence="8">
        <text>beta-nicotinamide D-ribonucleotide + diphosphate = 5-phospho-alpha-D-ribose 1-diphosphate + nicotinamide + H(+)</text>
        <dbReference type="Rhea" id="RHEA:16149"/>
        <dbReference type="ChEBI" id="CHEBI:14649"/>
        <dbReference type="ChEBI" id="CHEBI:15378"/>
        <dbReference type="ChEBI" id="CHEBI:17154"/>
        <dbReference type="ChEBI" id="CHEBI:33019"/>
        <dbReference type="ChEBI" id="CHEBI:58017"/>
        <dbReference type="EC" id="2.4.2.12"/>
    </reaction>
    <physiologicalReaction direction="right-to-left" evidence="8">
        <dbReference type="Rhea" id="RHEA:16151"/>
    </physiologicalReaction>
</comment>